<dbReference type="PANTHER" id="PTHR30354">
    <property type="entry name" value="GNT FAMILY GLUCONATE TRANSPORTER"/>
    <property type="match status" value="1"/>
</dbReference>
<sequence>MLIFTMIVAIILLLVMIMKFKVHAFVALIIVSLLTALATGISVDKILPTLLGGFGSTLASVALLVGLGAMIGRLLEITGGAKVLADTLINKFGEKRAPFALGVASLLFGFPIFFDAGLVVMLPIIFSVAKQFGGSVLRYALPSAGAFAVMHAFLPPHPGPVASGDLLGANMGLLVIVGLICAIPTWYIGTYLFSMFVSKRIHVDLPKAFLNSLAVNETAVQNPPSFKRVLIILLLPIFLILFDTGLNTLTVAKVVDGSDLWVQSLRLIGKTPVALLITLVVAILLLKGNRSYEQIEKICNNALGPICSIILVTGAGGMFGGVLRASGIGDELSALMSDTGMPIIVAAFIIATTFRVAQGSATVALTTTAALIAPMVAADTSLTQFDLCFIVISIASGATVLSHVNDSGFWLVSRFLEMDEKTTLKTWTALETSIGVVGFIIAYIGSILL</sequence>
<dbReference type="RefSeq" id="WP_010786597.1">
    <property type="nucleotide sequence ID" value="NC_011852.1"/>
</dbReference>
<feature type="transmembrane region" description="Helical" evidence="1">
    <location>
        <begin position="174"/>
        <end position="197"/>
    </location>
</feature>
<dbReference type="PIRSF" id="PIRSF002746">
    <property type="entry name" value="Gluconate_transporter"/>
    <property type="match status" value="1"/>
</dbReference>
<dbReference type="GO" id="GO:0005886">
    <property type="term" value="C:plasma membrane"/>
    <property type="evidence" value="ECO:0007669"/>
    <property type="project" value="TreeGrafter"/>
</dbReference>
<organism evidence="2 3">
    <name type="scientific">Glaesserella parasuis serovar 5 (strain SH0165)</name>
    <name type="common">Haemophilus parasuis</name>
    <dbReference type="NCBI Taxonomy" id="557723"/>
    <lineage>
        <taxon>Bacteria</taxon>
        <taxon>Pseudomonadati</taxon>
        <taxon>Pseudomonadota</taxon>
        <taxon>Gammaproteobacteria</taxon>
        <taxon>Pasteurellales</taxon>
        <taxon>Pasteurellaceae</taxon>
        <taxon>Glaesserella</taxon>
    </lineage>
</organism>
<reference evidence="2 3" key="1">
    <citation type="journal article" date="2009" name="J. Bacteriol.">
        <title>Complete genome sequence of Haemophilus parasuis SH0165.</title>
        <authorList>
            <person name="Yue M."/>
            <person name="Yang F."/>
            <person name="Yang J."/>
            <person name="Bei W."/>
            <person name="Cai X."/>
            <person name="Chen L."/>
            <person name="Dong J."/>
            <person name="Zhou R."/>
            <person name="Jin M."/>
            <person name="Jin Q."/>
            <person name="Chen H."/>
        </authorList>
    </citation>
    <scope>NUCLEOTIDE SEQUENCE [LARGE SCALE GENOMIC DNA]</scope>
    <source>
        <strain evidence="2 3">SH0165</strain>
    </source>
</reference>
<keyword evidence="1" id="KW-0472">Membrane</keyword>
<dbReference type="GeneID" id="66618358"/>
<dbReference type="Proteomes" id="UP000006743">
    <property type="component" value="Chromosome"/>
</dbReference>
<dbReference type="EMBL" id="CP001321">
    <property type="protein sequence ID" value="ACL33297.1"/>
    <property type="molecule type" value="Genomic_DNA"/>
</dbReference>
<keyword evidence="1" id="KW-1133">Transmembrane helix</keyword>
<dbReference type="GO" id="GO:0015128">
    <property type="term" value="F:gluconate transmembrane transporter activity"/>
    <property type="evidence" value="ECO:0007669"/>
    <property type="project" value="InterPro"/>
</dbReference>
<name>B8F7J5_GLAP5</name>
<dbReference type="PANTHER" id="PTHR30354:SF25">
    <property type="entry name" value="INNER MEMBRANE PERMEASE YGBN"/>
    <property type="match status" value="1"/>
</dbReference>
<feature type="transmembrane region" description="Helical" evidence="1">
    <location>
        <begin position="267"/>
        <end position="286"/>
    </location>
</feature>
<dbReference type="InterPro" id="IPR003474">
    <property type="entry name" value="Glcn_transporter"/>
</dbReference>
<evidence type="ECO:0000313" key="3">
    <source>
        <dbReference type="Proteomes" id="UP000006743"/>
    </source>
</evidence>
<protein>
    <submittedName>
        <fullName evidence="2">Gluconate permease</fullName>
    </submittedName>
</protein>
<feature type="transmembrane region" description="Helical" evidence="1">
    <location>
        <begin position="50"/>
        <end position="71"/>
    </location>
</feature>
<gene>
    <name evidence="2" type="primary">gntP</name>
    <name evidence="2" type="ordered locus">HAPS_1787</name>
</gene>
<feature type="transmembrane region" description="Helical" evidence="1">
    <location>
        <begin position="6"/>
        <end position="38"/>
    </location>
</feature>
<evidence type="ECO:0000313" key="2">
    <source>
        <dbReference type="EMBL" id="ACL33297.1"/>
    </source>
</evidence>
<dbReference type="PATRIC" id="fig|557723.8.peg.1768"/>
<dbReference type="NCBIfam" id="TIGR00791">
    <property type="entry name" value="gntP"/>
    <property type="match status" value="1"/>
</dbReference>
<proteinExistence type="predicted"/>
<dbReference type="HOGENOM" id="CLU_027949_0_2_6"/>
<feature type="transmembrane region" description="Helical" evidence="1">
    <location>
        <begin position="298"/>
        <end position="323"/>
    </location>
</feature>
<evidence type="ECO:0000256" key="1">
    <source>
        <dbReference type="SAM" id="Phobius"/>
    </source>
</evidence>
<accession>B8F7J5</accession>
<feature type="transmembrane region" description="Helical" evidence="1">
    <location>
        <begin position="99"/>
        <end position="124"/>
    </location>
</feature>
<dbReference type="KEGG" id="hap:HAPS_1787"/>
<feature type="transmembrane region" description="Helical" evidence="1">
    <location>
        <begin position="343"/>
        <end position="373"/>
    </location>
</feature>
<keyword evidence="3" id="KW-1185">Reference proteome</keyword>
<keyword evidence="1" id="KW-0812">Transmembrane</keyword>
<feature type="transmembrane region" description="Helical" evidence="1">
    <location>
        <begin position="136"/>
        <end position="154"/>
    </location>
</feature>
<dbReference type="AlphaFoldDB" id="B8F7J5"/>
<feature type="transmembrane region" description="Helical" evidence="1">
    <location>
        <begin position="385"/>
        <end position="404"/>
    </location>
</feature>
<dbReference type="Pfam" id="PF02447">
    <property type="entry name" value="GntP_permease"/>
    <property type="match status" value="1"/>
</dbReference>
<feature type="transmembrane region" description="Helical" evidence="1">
    <location>
        <begin position="424"/>
        <end position="448"/>
    </location>
</feature>
<feature type="transmembrane region" description="Helical" evidence="1">
    <location>
        <begin position="229"/>
        <end position="247"/>
    </location>
</feature>